<dbReference type="AlphaFoldDB" id="A0A8X7CK48"/>
<organism evidence="1 2">
    <name type="scientific">Trichonephila inaurata madagascariensis</name>
    <dbReference type="NCBI Taxonomy" id="2747483"/>
    <lineage>
        <taxon>Eukaryota</taxon>
        <taxon>Metazoa</taxon>
        <taxon>Ecdysozoa</taxon>
        <taxon>Arthropoda</taxon>
        <taxon>Chelicerata</taxon>
        <taxon>Arachnida</taxon>
        <taxon>Araneae</taxon>
        <taxon>Araneomorphae</taxon>
        <taxon>Entelegynae</taxon>
        <taxon>Araneoidea</taxon>
        <taxon>Nephilidae</taxon>
        <taxon>Trichonephila</taxon>
        <taxon>Trichonephila inaurata</taxon>
    </lineage>
</organism>
<name>A0A8X7CK48_9ARAC</name>
<comment type="caution">
    <text evidence="1">The sequence shown here is derived from an EMBL/GenBank/DDBJ whole genome shotgun (WGS) entry which is preliminary data.</text>
</comment>
<evidence type="ECO:0000313" key="1">
    <source>
        <dbReference type="EMBL" id="GFY70356.1"/>
    </source>
</evidence>
<evidence type="ECO:0000313" key="2">
    <source>
        <dbReference type="Proteomes" id="UP000886998"/>
    </source>
</evidence>
<protein>
    <submittedName>
        <fullName evidence="1">Uncharacterized protein</fullName>
    </submittedName>
</protein>
<accession>A0A8X7CK48</accession>
<dbReference type="EMBL" id="BMAV01018200">
    <property type="protein sequence ID" value="GFY70356.1"/>
    <property type="molecule type" value="Genomic_DNA"/>
</dbReference>
<proteinExistence type="predicted"/>
<sequence>MDFTPTKNSQLTACEKLRDTTKCISVIHQTIQEDGRFRTSSPRNSFMDLYRMYAEAMLRKKKDLSVFLSPSLIVPNLTWGRLPV</sequence>
<gene>
    <name evidence="1" type="ORF">TNIN_96381</name>
</gene>
<keyword evidence="2" id="KW-1185">Reference proteome</keyword>
<dbReference type="Proteomes" id="UP000886998">
    <property type="component" value="Unassembled WGS sequence"/>
</dbReference>
<reference evidence="1" key="1">
    <citation type="submission" date="2020-08" db="EMBL/GenBank/DDBJ databases">
        <title>Multicomponent nature underlies the extraordinary mechanical properties of spider dragline silk.</title>
        <authorList>
            <person name="Kono N."/>
            <person name="Nakamura H."/>
            <person name="Mori M."/>
            <person name="Yoshida Y."/>
            <person name="Ohtoshi R."/>
            <person name="Malay A.D."/>
            <person name="Moran D.A.P."/>
            <person name="Tomita M."/>
            <person name="Numata K."/>
            <person name="Arakawa K."/>
        </authorList>
    </citation>
    <scope>NUCLEOTIDE SEQUENCE</scope>
</reference>